<evidence type="ECO:0000256" key="1">
    <source>
        <dbReference type="SAM" id="Phobius"/>
    </source>
</evidence>
<keyword evidence="1" id="KW-0472">Membrane</keyword>
<protein>
    <submittedName>
        <fullName evidence="2">Putative membrane protein</fullName>
    </submittedName>
</protein>
<evidence type="ECO:0000313" key="2">
    <source>
        <dbReference type="EMBL" id="AKA61420.1"/>
    </source>
</evidence>
<reference evidence="2 3" key="1">
    <citation type="journal article" date="2016" name="Virus Genes">
        <title>Genomic analysis of Staphylococcus phage Stau2 isolated from medical specimen.</title>
        <authorList>
            <person name="Hsieh S.E."/>
            <person name="Tseng Y.H."/>
            <person name="Lo H.H."/>
            <person name="Chen S.T."/>
            <person name="Wu C.N."/>
        </authorList>
    </citation>
    <scope>NUCLEOTIDE SEQUENCE [LARGE SCALE GENOMIC DNA]</scope>
</reference>
<gene>
    <name evidence="2" type="ORF">Stau2_169</name>
</gene>
<dbReference type="RefSeq" id="YP_009275926.1">
    <property type="nucleotide sequence ID" value="NC_030933.1"/>
</dbReference>
<dbReference type="Proteomes" id="UP000207597">
    <property type="component" value="Segment"/>
</dbReference>
<proteinExistence type="predicted"/>
<name>A0A0U1ZW99_9CAUD</name>
<evidence type="ECO:0000313" key="3">
    <source>
        <dbReference type="Proteomes" id="UP000207597"/>
    </source>
</evidence>
<accession>A0A0U1ZW99</accession>
<dbReference type="GeneID" id="28802382"/>
<keyword evidence="1" id="KW-1133">Transmembrane helix</keyword>
<organism evidence="2 3">
    <name type="scientific">Staphylococcus phage Stau2</name>
    <dbReference type="NCBI Taxonomy" id="1200862"/>
    <lineage>
        <taxon>Viruses</taxon>
        <taxon>Duplodnaviria</taxon>
        <taxon>Heunggongvirae</taxon>
        <taxon>Uroviricota</taxon>
        <taxon>Caudoviricetes</taxon>
        <taxon>Herelleviridae</taxon>
        <taxon>Twortvirinae</taxon>
        <taxon>Silviavirus</taxon>
        <taxon>Silviavirus stau2</taxon>
    </lineage>
</organism>
<feature type="transmembrane region" description="Helical" evidence="1">
    <location>
        <begin position="20"/>
        <end position="42"/>
    </location>
</feature>
<dbReference type="EMBL" id="KP881332">
    <property type="protein sequence ID" value="AKA61420.1"/>
    <property type="molecule type" value="Genomic_DNA"/>
</dbReference>
<keyword evidence="1" id="KW-0812">Transmembrane</keyword>
<sequence length="87" mass="10138">MMKKLSKKFQKGGFWEKLFLFTVTTLLVVATWFLLDSVMFFLQTVLTFWGLVLLAPIVALGIIAFSILKYPRVKDINDYSEPVRKYL</sequence>
<feature type="transmembrane region" description="Helical" evidence="1">
    <location>
        <begin position="48"/>
        <end position="68"/>
    </location>
</feature>
<keyword evidence="3" id="KW-1185">Reference proteome</keyword>
<dbReference type="KEGG" id="vg:28802382"/>